<dbReference type="AlphaFoldDB" id="A0A1E3QDK4"/>
<feature type="compositionally biased region" description="Low complexity" evidence="3">
    <location>
        <begin position="279"/>
        <end position="292"/>
    </location>
</feature>
<feature type="region of interest" description="Disordered" evidence="3">
    <location>
        <begin position="152"/>
        <end position="238"/>
    </location>
</feature>
<keyword evidence="2" id="KW-0677">Repeat</keyword>
<feature type="region of interest" description="Disordered" evidence="3">
    <location>
        <begin position="313"/>
        <end position="338"/>
    </location>
</feature>
<feature type="compositionally biased region" description="Polar residues" evidence="3">
    <location>
        <begin position="85"/>
        <end position="94"/>
    </location>
</feature>
<dbReference type="Pfam" id="PF00560">
    <property type="entry name" value="LRR_1"/>
    <property type="match status" value="1"/>
</dbReference>
<dbReference type="GO" id="GO:0005737">
    <property type="term" value="C:cytoplasm"/>
    <property type="evidence" value="ECO:0007669"/>
    <property type="project" value="TreeGrafter"/>
</dbReference>
<dbReference type="Gene3D" id="3.80.10.10">
    <property type="entry name" value="Ribonuclease Inhibitor"/>
    <property type="match status" value="3"/>
</dbReference>
<organism evidence="4 5">
    <name type="scientific">Lipomyces starkeyi NRRL Y-11557</name>
    <dbReference type="NCBI Taxonomy" id="675824"/>
    <lineage>
        <taxon>Eukaryota</taxon>
        <taxon>Fungi</taxon>
        <taxon>Dikarya</taxon>
        <taxon>Ascomycota</taxon>
        <taxon>Saccharomycotina</taxon>
        <taxon>Lipomycetes</taxon>
        <taxon>Lipomycetales</taxon>
        <taxon>Lipomycetaceae</taxon>
        <taxon>Lipomyces</taxon>
    </lineage>
</organism>
<dbReference type="InterPro" id="IPR001611">
    <property type="entry name" value="Leu-rich_rpt"/>
</dbReference>
<dbReference type="InterPro" id="IPR003591">
    <property type="entry name" value="Leu-rich_rpt_typical-subtyp"/>
</dbReference>
<keyword evidence="5" id="KW-1185">Reference proteome</keyword>
<keyword evidence="1" id="KW-0433">Leucine-rich repeat</keyword>
<dbReference type="InterPro" id="IPR032675">
    <property type="entry name" value="LRR_dom_sf"/>
</dbReference>
<evidence type="ECO:0000256" key="3">
    <source>
        <dbReference type="SAM" id="MobiDB-lite"/>
    </source>
</evidence>
<dbReference type="Pfam" id="PF13855">
    <property type="entry name" value="LRR_8"/>
    <property type="match status" value="2"/>
</dbReference>
<feature type="compositionally biased region" description="Low complexity" evidence="3">
    <location>
        <begin position="157"/>
        <end position="172"/>
    </location>
</feature>
<dbReference type="PANTHER" id="PTHR48051">
    <property type="match status" value="1"/>
</dbReference>
<dbReference type="OrthoDB" id="1394818at2759"/>
<evidence type="ECO:0000256" key="2">
    <source>
        <dbReference type="ARBA" id="ARBA00022737"/>
    </source>
</evidence>
<feature type="region of interest" description="Disordered" evidence="3">
    <location>
        <begin position="1"/>
        <end position="94"/>
    </location>
</feature>
<evidence type="ECO:0000313" key="4">
    <source>
        <dbReference type="EMBL" id="ODQ75756.1"/>
    </source>
</evidence>
<reference evidence="4 5" key="1">
    <citation type="journal article" date="2016" name="Proc. Natl. Acad. Sci. U.S.A.">
        <title>Comparative genomics of biotechnologically important yeasts.</title>
        <authorList>
            <person name="Riley R."/>
            <person name="Haridas S."/>
            <person name="Wolfe K.H."/>
            <person name="Lopes M.R."/>
            <person name="Hittinger C.T."/>
            <person name="Goeker M."/>
            <person name="Salamov A.A."/>
            <person name="Wisecaver J.H."/>
            <person name="Long T.M."/>
            <person name="Calvey C.H."/>
            <person name="Aerts A.L."/>
            <person name="Barry K.W."/>
            <person name="Choi C."/>
            <person name="Clum A."/>
            <person name="Coughlan A.Y."/>
            <person name="Deshpande S."/>
            <person name="Douglass A.P."/>
            <person name="Hanson S.J."/>
            <person name="Klenk H.-P."/>
            <person name="LaButti K.M."/>
            <person name="Lapidus A."/>
            <person name="Lindquist E.A."/>
            <person name="Lipzen A.M."/>
            <person name="Meier-Kolthoff J.P."/>
            <person name="Ohm R.A."/>
            <person name="Otillar R.P."/>
            <person name="Pangilinan J.L."/>
            <person name="Peng Y."/>
            <person name="Rokas A."/>
            <person name="Rosa C.A."/>
            <person name="Scheuner C."/>
            <person name="Sibirny A.A."/>
            <person name="Slot J.C."/>
            <person name="Stielow J.B."/>
            <person name="Sun H."/>
            <person name="Kurtzman C.P."/>
            <person name="Blackwell M."/>
            <person name="Grigoriev I.V."/>
            <person name="Jeffries T.W."/>
        </authorList>
    </citation>
    <scope>NUCLEOTIDE SEQUENCE [LARGE SCALE GENOMIC DNA]</scope>
    <source>
        <strain evidence="4 5">NRRL Y-11557</strain>
    </source>
</reference>
<feature type="region of interest" description="Disordered" evidence="3">
    <location>
        <begin position="276"/>
        <end position="295"/>
    </location>
</feature>
<dbReference type="Proteomes" id="UP000094385">
    <property type="component" value="Unassembled WGS sequence"/>
</dbReference>
<dbReference type="STRING" id="675824.A0A1E3QDK4"/>
<dbReference type="PROSITE" id="PS51450">
    <property type="entry name" value="LRR"/>
    <property type="match status" value="1"/>
</dbReference>
<gene>
    <name evidence="4" type="ORF">LIPSTDRAFT_1183</name>
</gene>
<evidence type="ECO:0008006" key="6">
    <source>
        <dbReference type="Google" id="ProtNLM"/>
    </source>
</evidence>
<dbReference type="SUPFAM" id="SSF52058">
    <property type="entry name" value="L domain-like"/>
    <property type="match status" value="2"/>
</dbReference>
<evidence type="ECO:0000256" key="1">
    <source>
        <dbReference type="ARBA" id="ARBA00022614"/>
    </source>
</evidence>
<evidence type="ECO:0000313" key="5">
    <source>
        <dbReference type="Proteomes" id="UP000094385"/>
    </source>
</evidence>
<accession>A0A1E3QDK4</accession>
<dbReference type="InterPro" id="IPR050216">
    <property type="entry name" value="LRR_domain-containing"/>
</dbReference>
<dbReference type="EMBL" id="KV454290">
    <property type="protein sequence ID" value="ODQ75756.1"/>
    <property type="molecule type" value="Genomic_DNA"/>
</dbReference>
<name>A0A1E3QDK4_LIPST</name>
<feature type="compositionally biased region" description="Polar residues" evidence="3">
    <location>
        <begin position="60"/>
        <end position="70"/>
    </location>
</feature>
<sequence>MSTRTPPDAIQRPHSRLPISTVTKTRIRPRSEFNLSSDFRASSYGAPLESQGKHRLGESLPSTRPSTTLNAKLESIRDKRRSTHSRSVSLSAAPTSLERSKCFRSWQPAMSMRSQSSMSQIGSRMEGETPRVLKPFSENRIGALTTADERTWSCPMTRSKTSTEKSSSTTSSIAHRYDTPPYGTPSSTIPKHSSPLRPSPSASKRPVQDTLMKSDRSSTLASTVRQPVPPPSIIGSPSTRILTTLKKPARSTSRLATPSTIRRPISSLSIAITSPTTVTPRTASSFSTATTMMPPPTHRGVATVSGQVDASSNVGNPTINHSSRSVTRPTSSLSHVNQTPSRIMRPLSATVEAIPPRKILRSIKTARAIEKMMTVHSPEKAPPVQSAPKRMIKMASAQVKSSSFDTVAEISSPVAHGTAQAESLNLKERRQTVAQHGPTTEDSTMMCDTSGDYYQKVIDPFNLKGGNKVSNDIRRRIQEARKSGTLQLSKLGLSNVPDEMDELLENGHQKCVSHSKRKSIAELTAFVATHNSIERLDGRFPDVFSCLVSVDLRHNGLRKIPLLMNKLYSLKVLNLGANKLTNESLSVLFTISSLVDLDIQANRFDGEIPSCLCNLVSLEALNVNGNEFSSVGPTAFSALCNLQKLSIKSNKLRRFPFDSIENVPIVELDLSYNKISGSLISIDRISRFSELRVLKASHNQIKVVSDFAIILPYLEVLDLNSNMVVSLGMLLLCTPSLVQLNISRNMIPVLPDGITELRNLKMLDISFNLFTHFDSSLGLIDSLESLRWDGNKFSERSLAVMDTKDVKMRLRERYEKEMSAKEKQDEHDIGDEFLEMAVQKRLTRSQSKSKPLDLSGRGYSDLPDLLVERYMPGQYYRYGTDAITELHLQRNEFSTIPDTIMSLAFADSLRSINLSHNNLGEDAFVSPISLRSLSELNLSCNSINSLIMFVANFQLQSLQKLDLSFNKVHHVPLNLVMAFSTLEELNLHENKIAEIDADAFKGLEKIDLSNNSIRYLPPELGKIKTIVTLKVHGNIFKTPRWQIVQKGTDALMEWLRLRLPEEDDGPEGK</sequence>
<dbReference type="SMART" id="SM00369">
    <property type="entry name" value="LRR_TYP"/>
    <property type="match status" value="9"/>
</dbReference>
<dbReference type="PANTHER" id="PTHR48051:SF1">
    <property type="entry name" value="RAS SUPPRESSOR PROTEIN 1"/>
    <property type="match status" value="1"/>
</dbReference>
<protein>
    <recommendedName>
        <fullName evidence="6">Leucine-rich repeat-containing protein 40</fullName>
    </recommendedName>
</protein>
<proteinExistence type="predicted"/>